<organism evidence="2">
    <name type="scientific">Rhipicephalus appendiculatus</name>
    <name type="common">Brown ear tick</name>
    <dbReference type="NCBI Taxonomy" id="34631"/>
    <lineage>
        <taxon>Eukaryota</taxon>
        <taxon>Metazoa</taxon>
        <taxon>Ecdysozoa</taxon>
        <taxon>Arthropoda</taxon>
        <taxon>Chelicerata</taxon>
        <taxon>Arachnida</taxon>
        <taxon>Acari</taxon>
        <taxon>Parasitiformes</taxon>
        <taxon>Ixodida</taxon>
        <taxon>Ixodoidea</taxon>
        <taxon>Ixodidae</taxon>
        <taxon>Rhipicephalinae</taxon>
        <taxon>Rhipicephalus</taxon>
        <taxon>Rhipicephalus</taxon>
    </lineage>
</organism>
<feature type="compositionally biased region" description="Basic and acidic residues" evidence="1">
    <location>
        <begin position="128"/>
        <end position="139"/>
    </location>
</feature>
<sequence>MSNRVLKKLQGVNEIGKLDAQSETEDEAPNVAANDARKSKQAAANRFELLTGLSAEQSLSDTAKEDDDRENEPPPARAAAAGAPQESMLLADEVPRSKLEKQDSTQSTDSLKRRKKKKKKKKQLNSQHSHEDRLHHNQEDEVAASVREVNRMLGEPENLPHVAAVTTTVCGPSRAEKSLLSVDQRNLNPENEMRRIFGSRVVQSEQAKRRGRGRVYGRTAVLVPGRNWHHIGKPGINMELLETRGDVHFFTFEHSKSYQAIQFQFLDAVETFNPDNIVALLNQHPYHVDSLIQFSDVCKMSEDLQMAAELIERALYCLESCFHMLFNVTQGNCRLDYRRSENRSFFLALFKHLNFVGQRGCSRTALEFCKLLLGLDPDNDPLCVTLLLDYYAIRAEQYQYLVRLYREWDAERNLCQLPNFAFSVPLALFHMAQAGASEDSVSSAELEADKMLQESLIMFPGVLMSLLDKCGVQPDSEVAKHTFFSATTQAQQPAALNQLQSLFVGRNYVLWKEPEVLAWLERNVRAVLKRVDQGDPLVASSAEKRAKRYQGAPRNLCRHIILSNIQEASVTLPQELSNSPIFGFDPLPPVDAIVSYTRPPRTQPMGDESMMGAFFRSLLPSFNLPQEVVGIDVRNPMVLVEPEPAEHGAAGAAGADGANGDAGDLRRSVTSLLEAMRDLLSNIHLPSDVPNDGDVDSDDEHED</sequence>
<name>A0A131YNH0_RHIAP</name>
<evidence type="ECO:0000313" key="2">
    <source>
        <dbReference type="EMBL" id="JAP80125.1"/>
    </source>
</evidence>
<dbReference type="PANTHER" id="PTHR22684">
    <property type="entry name" value="NULP1-RELATED"/>
    <property type="match status" value="1"/>
</dbReference>
<feature type="region of interest" description="Disordered" evidence="1">
    <location>
        <begin position="1"/>
        <end position="140"/>
    </location>
</feature>
<protein>
    <submittedName>
        <fullName evidence="2">Transcription factor 25</fullName>
    </submittedName>
</protein>
<feature type="region of interest" description="Disordered" evidence="1">
    <location>
        <begin position="683"/>
        <end position="703"/>
    </location>
</feature>
<feature type="compositionally biased region" description="Acidic residues" evidence="1">
    <location>
        <begin position="691"/>
        <end position="703"/>
    </location>
</feature>
<accession>A0A131YNH0</accession>
<dbReference type="AlphaFoldDB" id="A0A131YNH0"/>
<dbReference type="InterPro" id="IPR006994">
    <property type="entry name" value="TCF25/Rqc1"/>
</dbReference>
<dbReference type="EMBL" id="GEDV01008432">
    <property type="protein sequence ID" value="JAP80125.1"/>
    <property type="molecule type" value="Transcribed_RNA"/>
</dbReference>
<dbReference type="Pfam" id="PF04910">
    <property type="entry name" value="Tcf25"/>
    <property type="match status" value="1"/>
</dbReference>
<proteinExistence type="predicted"/>
<dbReference type="PANTHER" id="PTHR22684:SF0">
    <property type="entry name" value="RIBOSOME QUALITY CONTROL COMPLEX SUBUNIT TCF25"/>
    <property type="match status" value="1"/>
</dbReference>
<feature type="compositionally biased region" description="Basic residues" evidence="1">
    <location>
        <begin position="112"/>
        <end position="123"/>
    </location>
</feature>
<feature type="compositionally biased region" description="Basic and acidic residues" evidence="1">
    <location>
        <begin position="93"/>
        <end position="103"/>
    </location>
</feature>
<dbReference type="GO" id="GO:1990112">
    <property type="term" value="C:RQC complex"/>
    <property type="evidence" value="ECO:0007669"/>
    <property type="project" value="TreeGrafter"/>
</dbReference>
<reference evidence="2" key="1">
    <citation type="journal article" date="2016" name="Ticks Tick Borne Dis.">
        <title>De novo assembly and annotation of the salivary gland transcriptome of Rhipicephalus appendiculatus male and female ticks during blood feeding.</title>
        <authorList>
            <person name="de Castro M.H."/>
            <person name="de Klerk D."/>
            <person name="Pienaar R."/>
            <person name="Latif A.A."/>
            <person name="Rees D.J."/>
            <person name="Mans B.J."/>
        </authorList>
    </citation>
    <scope>NUCLEOTIDE SEQUENCE</scope>
    <source>
        <tissue evidence="2">Salivary glands</tissue>
    </source>
</reference>
<evidence type="ECO:0000256" key="1">
    <source>
        <dbReference type="SAM" id="MobiDB-lite"/>
    </source>
</evidence>